<protein>
    <submittedName>
        <fullName evidence="1">Uncharacterized protein</fullName>
    </submittedName>
</protein>
<sequence>MGLWVLMVRLVGRGLCFVRWLGAVSWVLKDCNQWVCGFFWVAVVVGGGRRQSGIFGQGRGGKEWAVEKFYRRIREEEENWRLDSARTHLPQTHSHPISTKAIFRTPTVSAFKISRRSNISSIIQTPDKVYNLDWFSSALKMQCSAAVDFKWMLNQVVHILHVSCRN</sequence>
<proteinExistence type="predicted"/>
<dbReference type="PANTHER" id="PTHR32175">
    <property type="entry name" value="PROTEIN, PUTATIVE, EXPRESSED-RELATED"/>
    <property type="match status" value="1"/>
</dbReference>
<dbReference type="InterPro" id="IPR052796">
    <property type="entry name" value="Nod_factor_sulfotransferase"/>
</dbReference>
<evidence type="ECO:0000313" key="2">
    <source>
        <dbReference type="Proteomes" id="UP000737018"/>
    </source>
</evidence>
<dbReference type="Proteomes" id="UP000737018">
    <property type="component" value="Unassembled WGS sequence"/>
</dbReference>
<comment type="caution">
    <text evidence="1">The sequence shown here is derived from an EMBL/GenBank/DDBJ whole genome shotgun (WGS) entry which is preliminary data.</text>
</comment>
<accession>A0A8J4QGL1</accession>
<evidence type="ECO:0000313" key="1">
    <source>
        <dbReference type="EMBL" id="KAF3950901.1"/>
    </source>
</evidence>
<reference evidence="1" key="1">
    <citation type="submission" date="2020-03" db="EMBL/GenBank/DDBJ databases">
        <title>Castanea mollissima Vanexum genome sequencing.</title>
        <authorList>
            <person name="Staton M."/>
        </authorList>
    </citation>
    <scope>NUCLEOTIDE SEQUENCE</scope>
    <source>
        <tissue evidence="1">Leaf</tissue>
    </source>
</reference>
<name>A0A8J4QGL1_9ROSI</name>
<keyword evidence="2" id="KW-1185">Reference proteome</keyword>
<organism evidence="1 2">
    <name type="scientific">Castanea mollissima</name>
    <name type="common">Chinese chestnut</name>
    <dbReference type="NCBI Taxonomy" id="60419"/>
    <lineage>
        <taxon>Eukaryota</taxon>
        <taxon>Viridiplantae</taxon>
        <taxon>Streptophyta</taxon>
        <taxon>Embryophyta</taxon>
        <taxon>Tracheophyta</taxon>
        <taxon>Spermatophyta</taxon>
        <taxon>Magnoliopsida</taxon>
        <taxon>eudicotyledons</taxon>
        <taxon>Gunneridae</taxon>
        <taxon>Pentapetalae</taxon>
        <taxon>rosids</taxon>
        <taxon>fabids</taxon>
        <taxon>Fagales</taxon>
        <taxon>Fagaceae</taxon>
        <taxon>Castanea</taxon>
    </lineage>
</organism>
<dbReference type="PANTHER" id="PTHR32175:SF20">
    <property type="entry name" value="SULFOTRANSFERASE"/>
    <property type="match status" value="1"/>
</dbReference>
<gene>
    <name evidence="1" type="ORF">CMV_023398</name>
</gene>
<dbReference type="EMBL" id="JRKL02005218">
    <property type="protein sequence ID" value="KAF3950901.1"/>
    <property type="molecule type" value="Genomic_DNA"/>
</dbReference>
<dbReference type="OrthoDB" id="2015035at2759"/>
<dbReference type="AlphaFoldDB" id="A0A8J4QGL1"/>